<evidence type="ECO:0000259" key="4">
    <source>
        <dbReference type="PROSITE" id="PS51352"/>
    </source>
</evidence>
<evidence type="ECO:0000313" key="6">
    <source>
        <dbReference type="Proteomes" id="UP001285263"/>
    </source>
</evidence>
<keyword evidence="3" id="KW-0812">Transmembrane</keyword>
<comment type="caution">
    <text evidence="5">The sequence shown here is derived from an EMBL/GenBank/DDBJ whole genome shotgun (WGS) entry which is preliminary data.</text>
</comment>
<dbReference type="Gene3D" id="3.40.30.10">
    <property type="entry name" value="Glutaredoxin"/>
    <property type="match status" value="1"/>
</dbReference>
<dbReference type="EMBL" id="JAXCLA010000013">
    <property type="protein sequence ID" value="MDY0749052.1"/>
    <property type="molecule type" value="Genomic_DNA"/>
</dbReference>
<dbReference type="Pfam" id="PF02630">
    <property type="entry name" value="SCO1-SenC"/>
    <property type="match status" value="1"/>
</dbReference>
<accession>A0ABU5DUF3</accession>
<evidence type="ECO:0000313" key="5">
    <source>
        <dbReference type="EMBL" id="MDY0749052.1"/>
    </source>
</evidence>
<dbReference type="InterPro" id="IPR013766">
    <property type="entry name" value="Thioredoxin_domain"/>
</dbReference>
<keyword evidence="3" id="KW-1133">Transmembrane helix</keyword>
<name>A0ABU5DUF3_9BURK</name>
<dbReference type="SUPFAM" id="SSF52833">
    <property type="entry name" value="Thioredoxin-like"/>
    <property type="match status" value="1"/>
</dbReference>
<sequence>MTEAQSMRRGHAFWPTLALCMLILGGLSWAIARLTRGLEVWTYEDLRRLRAAEGLITAPALSLRDGQGRQWAMFDPAAASPRSSVYLVDFIYTSCPSVCTALGSEYTQMQEALRATSSSVRLLSISIDPVHDGTDELKAYGRLHRADASLWTIAAPVDPAAGQWLQERLGIVAIDDGLGGVLHNGAIQLIDRRGRLRRVFDYSQWPRALAAAQALAKKEPG</sequence>
<keyword evidence="6" id="KW-1185">Reference proteome</keyword>
<feature type="domain" description="Thioredoxin" evidence="4">
    <location>
        <begin position="52"/>
        <end position="220"/>
    </location>
</feature>
<evidence type="ECO:0000256" key="2">
    <source>
        <dbReference type="ARBA" id="ARBA00023008"/>
    </source>
</evidence>
<gene>
    <name evidence="5" type="ORF">SNE35_31435</name>
</gene>
<proteinExistence type="inferred from homology"/>
<comment type="similarity">
    <text evidence="1">Belongs to the SCO1/2 family.</text>
</comment>
<dbReference type="RefSeq" id="WP_320427019.1">
    <property type="nucleotide sequence ID" value="NZ_JAXCLA010000013.1"/>
</dbReference>
<dbReference type="PROSITE" id="PS51352">
    <property type="entry name" value="THIOREDOXIN_2"/>
    <property type="match status" value="1"/>
</dbReference>
<dbReference type="CDD" id="cd02968">
    <property type="entry name" value="SCO"/>
    <property type="match status" value="1"/>
</dbReference>
<protein>
    <submittedName>
        <fullName evidence="5">SCO family protein</fullName>
    </submittedName>
</protein>
<organism evidence="5 6">
    <name type="scientific">Roseateles agri</name>
    <dbReference type="NCBI Taxonomy" id="3098619"/>
    <lineage>
        <taxon>Bacteria</taxon>
        <taxon>Pseudomonadati</taxon>
        <taxon>Pseudomonadota</taxon>
        <taxon>Betaproteobacteria</taxon>
        <taxon>Burkholderiales</taxon>
        <taxon>Sphaerotilaceae</taxon>
        <taxon>Roseateles</taxon>
    </lineage>
</organism>
<keyword evidence="2" id="KW-0186">Copper</keyword>
<evidence type="ECO:0000256" key="3">
    <source>
        <dbReference type="SAM" id="Phobius"/>
    </source>
</evidence>
<dbReference type="InterPro" id="IPR003782">
    <property type="entry name" value="SCO1/SenC"/>
</dbReference>
<dbReference type="InterPro" id="IPR036249">
    <property type="entry name" value="Thioredoxin-like_sf"/>
</dbReference>
<evidence type="ECO:0000256" key="1">
    <source>
        <dbReference type="ARBA" id="ARBA00010996"/>
    </source>
</evidence>
<reference evidence="5 6" key="1">
    <citation type="submission" date="2023-11" db="EMBL/GenBank/DDBJ databases">
        <title>Paucibacter sp. nov., isolated from fresh soil in Korea.</title>
        <authorList>
            <person name="Le N.T.T."/>
        </authorList>
    </citation>
    <scope>NUCLEOTIDE SEQUENCE [LARGE SCALE GENOMIC DNA]</scope>
    <source>
        <strain evidence="5 6">R3-3</strain>
    </source>
</reference>
<feature type="transmembrane region" description="Helical" evidence="3">
    <location>
        <begin position="12"/>
        <end position="32"/>
    </location>
</feature>
<keyword evidence="3" id="KW-0472">Membrane</keyword>
<dbReference type="Proteomes" id="UP001285263">
    <property type="component" value="Unassembled WGS sequence"/>
</dbReference>